<evidence type="ECO:0000313" key="2">
    <source>
        <dbReference type="Proteomes" id="UP000274822"/>
    </source>
</evidence>
<organism evidence="1 2">
    <name type="scientific">Jimgerdemannia flammicorona</name>
    <dbReference type="NCBI Taxonomy" id="994334"/>
    <lineage>
        <taxon>Eukaryota</taxon>
        <taxon>Fungi</taxon>
        <taxon>Fungi incertae sedis</taxon>
        <taxon>Mucoromycota</taxon>
        <taxon>Mucoromycotina</taxon>
        <taxon>Endogonomycetes</taxon>
        <taxon>Endogonales</taxon>
        <taxon>Endogonaceae</taxon>
        <taxon>Jimgerdemannia</taxon>
    </lineage>
</organism>
<dbReference type="AlphaFoldDB" id="A0A433QLD5"/>
<accession>A0A433QLD5</accession>
<sequence>MSTSAMTTRGEPKRTFSIWSRGSAHFPPNTVINPHYGLPAKNRDFIDRPEILKNMKAKLDESSPGEWDWEALERLS</sequence>
<dbReference type="Proteomes" id="UP000274822">
    <property type="component" value="Unassembled WGS sequence"/>
</dbReference>
<gene>
    <name evidence="1" type="ORF">BC938DRAFT_479219</name>
</gene>
<name>A0A433QLD5_9FUNG</name>
<keyword evidence="2" id="KW-1185">Reference proteome</keyword>
<protein>
    <submittedName>
        <fullName evidence="1">Uncharacterized protein</fullName>
    </submittedName>
</protein>
<dbReference type="EMBL" id="RBNJ01003738">
    <property type="protein sequence ID" value="RUS30579.1"/>
    <property type="molecule type" value="Genomic_DNA"/>
</dbReference>
<comment type="caution">
    <text evidence="1">The sequence shown here is derived from an EMBL/GenBank/DDBJ whole genome shotgun (WGS) entry which is preliminary data.</text>
</comment>
<evidence type="ECO:0000313" key="1">
    <source>
        <dbReference type="EMBL" id="RUS30579.1"/>
    </source>
</evidence>
<proteinExistence type="predicted"/>
<reference evidence="1 2" key="1">
    <citation type="journal article" date="2018" name="New Phytol.">
        <title>Phylogenomics of Endogonaceae and evolution of mycorrhizas within Mucoromycota.</title>
        <authorList>
            <person name="Chang Y."/>
            <person name="Desiro A."/>
            <person name="Na H."/>
            <person name="Sandor L."/>
            <person name="Lipzen A."/>
            <person name="Clum A."/>
            <person name="Barry K."/>
            <person name="Grigoriev I.V."/>
            <person name="Martin F.M."/>
            <person name="Stajich J.E."/>
            <person name="Smith M.E."/>
            <person name="Bonito G."/>
            <person name="Spatafora J.W."/>
        </authorList>
    </citation>
    <scope>NUCLEOTIDE SEQUENCE [LARGE SCALE GENOMIC DNA]</scope>
    <source>
        <strain evidence="1 2">AD002</strain>
    </source>
</reference>